<keyword evidence="6 8" id="KW-0472">Membrane</keyword>
<evidence type="ECO:0000256" key="10">
    <source>
        <dbReference type="SAM" id="MobiDB-lite"/>
    </source>
</evidence>
<dbReference type="AlphaFoldDB" id="A0A246L178"/>
<keyword evidence="7 8" id="KW-0998">Cell outer membrane</keyword>
<evidence type="ECO:0000256" key="6">
    <source>
        <dbReference type="ARBA" id="ARBA00023136"/>
    </source>
</evidence>
<keyword evidence="5 9" id="KW-0798">TonB box</keyword>
<feature type="domain" description="TonB-dependent receptor-like beta-barrel" evidence="11">
    <location>
        <begin position="401"/>
        <end position="953"/>
    </location>
</feature>
<comment type="caution">
    <text evidence="13">The sequence shown here is derived from an EMBL/GenBank/DDBJ whole genome shotgun (WGS) entry which is preliminary data.</text>
</comment>
<evidence type="ECO:0000256" key="1">
    <source>
        <dbReference type="ARBA" id="ARBA00004571"/>
    </source>
</evidence>
<evidence type="ECO:0000259" key="12">
    <source>
        <dbReference type="Pfam" id="PF07715"/>
    </source>
</evidence>
<keyword evidence="3 8" id="KW-1134">Transmembrane beta strand</keyword>
<dbReference type="InterPro" id="IPR037066">
    <property type="entry name" value="Plug_dom_sf"/>
</dbReference>
<protein>
    <submittedName>
        <fullName evidence="13">TonB-dependent receptor</fullName>
    </submittedName>
</protein>
<evidence type="ECO:0000313" key="14">
    <source>
        <dbReference type="Proteomes" id="UP000197904"/>
    </source>
</evidence>
<dbReference type="Gene3D" id="2.170.130.10">
    <property type="entry name" value="TonB-dependent receptor, plug domain"/>
    <property type="match status" value="1"/>
</dbReference>
<comment type="similarity">
    <text evidence="8 9">Belongs to the TonB-dependent receptor family.</text>
</comment>
<feature type="compositionally biased region" description="Basic and acidic residues" evidence="10">
    <location>
        <begin position="7"/>
        <end position="20"/>
    </location>
</feature>
<feature type="domain" description="TonB-dependent receptor plug" evidence="12">
    <location>
        <begin position="86"/>
        <end position="203"/>
    </location>
</feature>
<dbReference type="Proteomes" id="UP000197904">
    <property type="component" value="Unassembled WGS sequence"/>
</dbReference>
<dbReference type="SUPFAM" id="SSF56935">
    <property type="entry name" value="Porins"/>
    <property type="match status" value="1"/>
</dbReference>
<dbReference type="GO" id="GO:0009279">
    <property type="term" value="C:cell outer membrane"/>
    <property type="evidence" value="ECO:0007669"/>
    <property type="project" value="UniProtKB-SubCell"/>
</dbReference>
<name>A0A246L178_9GAMM</name>
<dbReference type="PROSITE" id="PS52016">
    <property type="entry name" value="TONB_DEPENDENT_REC_3"/>
    <property type="match status" value="1"/>
</dbReference>
<dbReference type="Pfam" id="PF00593">
    <property type="entry name" value="TonB_dep_Rec_b-barrel"/>
    <property type="match status" value="1"/>
</dbReference>
<feature type="region of interest" description="Disordered" evidence="10">
    <location>
        <begin position="1"/>
        <end position="22"/>
    </location>
</feature>
<dbReference type="InterPro" id="IPR012910">
    <property type="entry name" value="Plug_dom"/>
</dbReference>
<evidence type="ECO:0000259" key="11">
    <source>
        <dbReference type="Pfam" id="PF00593"/>
    </source>
</evidence>
<dbReference type="PANTHER" id="PTHR47234">
    <property type="match status" value="1"/>
</dbReference>
<proteinExistence type="inferred from homology"/>
<dbReference type="InterPro" id="IPR039426">
    <property type="entry name" value="TonB-dep_rcpt-like"/>
</dbReference>
<evidence type="ECO:0000256" key="4">
    <source>
        <dbReference type="ARBA" id="ARBA00022692"/>
    </source>
</evidence>
<dbReference type="InterPro" id="IPR036942">
    <property type="entry name" value="Beta-barrel_TonB_sf"/>
</dbReference>
<dbReference type="Pfam" id="PF07715">
    <property type="entry name" value="Plug"/>
    <property type="match status" value="1"/>
</dbReference>
<feature type="compositionally biased region" description="Polar residues" evidence="10">
    <location>
        <begin position="694"/>
        <end position="706"/>
    </location>
</feature>
<dbReference type="PANTHER" id="PTHR47234:SF1">
    <property type="entry name" value="TONB-DEPENDENT RECEPTOR"/>
    <property type="match status" value="1"/>
</dbReference>
<keyword evidence="2 8" id="KW-0813">Transport</keyword>
<dbReference type="EMBL" id="NIXP01000030">
    <property type="protein sequence ID" value="OWR34646.1"/>
    <property type="molecule type" value="Genomic_DNA"/>
</dbReference>
<evidence type="ECO:0000256" key="8">
    <source>
        <dbReference type="PROSITE-ProRule" id="PRU01360"/>
    </source>
</evidence>
<accession>A0A246L178</accession>
<evidence type="ECO:0000313" key="13">
    <source>
        <dbReference type="EMBL" id="OWR34646.1"/>
    </source>
</evidence>
<evidence type="ECO:0000256" key="9">
    <source>
        <dbReference type="RuleBase" id="RU003357"/>
    </source>
</evidence>
<gene>
    <name evidence="13" type="ORF">CEE55_06255</name>
</gene>
<keyword evidence="4 8" id="KW-0812">Transmembrane</keyword>
<dbReference type="Gene3D" id="2.40.170.20">
    <property type="entry name" value="TonB-dependent receptor, beta-barrel domain"/>
    <property type="match status" value="1"/>
</dbReference>
<reference evidence="13 14" key="1">
    <citation type="submission" date="2017-06" db="EMBL/GenBank/DDBJ databases">
        <authorList>
            <person name="Kim H.J."/>
            <person name="Triplett B.A."/>
        </authorList>
    </citation>
    <scope>NUCLEOTIDE SEQUENCE [LARGE SCALE GENOMIC DNA]</scope>
    <source>
        <strain evidence="13 14">S18795</strain>
    </source>
</reference>
<evidence type="ECO:0000256" key="2">
    <source>
        <dbReference type="ARBA" id="ARBA00022448"/>
    </source>
</evidence>
<keyword evidence="13" id="KW-0675">Receptor</keyword>
<comment type="subcellular location">
    <subcellularLocation>
        <location evidence="1 8">Cell outer membrane</location>
        <topology evidence="1 8">Multi-pass membrane protein</topology>
    </subcellularLocation>
</comment>
<evidence type="ECO:0000256" key="3">
    <source>
        <dbReference type="ARBA" id="ARBA00022452"/>
    </source>
</evidence>
<evidence type="ECO:0000256" key="5">
    <source>
        <dbReference type="ARBA" id="ARBA00023077"/>
    </source>
</evidence>
<feature type="region of interest" description="Disordered" evidence="10">
    <location>
        <begin position="684"/>
        <end position="706"/>
    </location>
</feature>
<sequence>MPTRDGGGCDRRRPRFDSSGDPHMTIRKALIRHPLSFALTTALLATGIAPAFAQEAGNEAGGKNSSATNLDRVSVVGSRIKRADVEGPAPVTVITRTDIDREGFQTVGDMLQTLTQNTTSSFTGDLAVTGFTPNAQVVNLRNLGPGYTLTLVNGRRPAQYPQPYNRDNNVANINSIPSSIVERVEVLTGGASAIYGSDAVAGVVNIVLREHYDGNLVRLTTGTTAEGGGDTVNLELTGGRTGDRWSAVWALQYSDREAVYANQRKFLSDLREGPLGSTATPGLSLIAIRGLASANGRVNQNAYYPGQAKCDALGFTTVTTAARGTYCGSYDSNAARSISNQRQFYSAYGYGTFDFTDTTQGWASVNYYTTSAKASAGTEFWGTSGDKFNILSNGTTSAYYYDAGLRDIVQLQRVFTAAELGGNEAASTKYDEYTYDFAAGVRGTFADRFDWEATGGYGYYNYKMDRPRLLAKSVHDYFLGPVLGYSNATGTGAGVYPIHRLNLDRWSSPITPEIYQSFATRVINRSETSVANAAFNVSGDLFELPAGAVGFASVLEWNRQKMDMVSDPRTDQLRPIDGQTIYNLTSSGETHGTRDRYAVGAEFRVPIFSNLSVNAAARYDKYDDISSVDASTTYNLGLEFRPFSNLLLRGSYATSFRAPDMQLIYAGGAASYTTELDEYSCRSGTGPGAAQGPRTRTQCNTPTSDPTKYSVQTLVAGNPNLTEEKGKSWGAGFVWDVTDGMSLTVDYYRIRLEDAAAQLSNDYLLRAEAACRLGTASDGRAVPSASVCQNVLGLITRTNLPGSPDDGRIQRINNAYINTALQDTSGIDATYKYALDTDRWGRFNVDLGYSLTLTNKYKQTADDDLIDYRDLPPEYFNPERSRARGSLTWTKGDWATTVFGTRYGSAFSYAEADGTNSAGGAYSRRLAPYFLWNLSVGKKFGENVLATFQVVNVFDNQYRKDNSNTTYPFYNPFIGADPLGRRFYVSLQYKF</sequence>
<dbReference type="InterPro" id="IPR000531">
    <property type="entry name" value="Beta-barrel_TonB"/>
</dbReference>
<organism evidence="13 14">
    <name type="scientific">Stenotrophomonas pavanii</name>
    <dbReference type="NCBI Taxonomy" id="487698"/>
    <lineage>
        <taxon>Bacteria</taxon>
        <taxon>Pseudomonadati</taxon>
        <taxon>Pseudomonadota</taxon>
        <taxon>Gammaproteobacteria</taxon>
        <taxon>Lysobacterales</taxon>
        <taxon>Lysobacteraceae</taxon>
        <taxon>Stenotrophomonas</taxon>
    </lineage>
</organism>
<evidence type="ECO:0000256" key="7">
    <source>
        <dbReference type="ARBA" id="ARBA00023237"/>
    </source>
</evidence>